<feature type="chain" id="PRO_5046272075" evidence="1">
    <location>
        <begin position="22"/>
        <end position="183"/>
    </location>
</feature>
<proteinExistence type="predicted"/>
<keyword evidence="3" id="KW-1185">Reference proteome</keyword>
<protein>
    <submittedName>
        <fullName evidence="2">Uncharacterized protein</fullName>
    </submittedName>
</protein>
<name>A0ABT6AKX1_9BURK</name>
<evidence type="ECO:0000313" key="2">
    <source>
        <dbReference type="EMBL" id="MDF3832436.1"/>
    </source>
</evidence>
<accession>A0ABT6AKX1</accession>
<sequence>MKQRFYFLLFFALPATTYAQAPPAPVVESCLIFDAIHPSLRIDKIDGVATINDDPQRGYSTYTYDYRGLRVGYATRAGKSDLIIFGKHATPLSKAKGIEGASPEKINASKADFGIIHHNNNDYYCISSDFDGIGRSGTFQNIRMAYISRIPSSSRRSAALNYSFSVRDIRQIKQETDENISQK</sequence>
<feature type="signal peptide" evidence="1">
    <location>
        <begin position="1"/>
        <end position="21"/>
    </location>
</feature>
<dbReference type="RefSeq" id="WP_276264050.1">
    <property type="nucleotide sequence ID" value="NZ_JARJLM010000095.1"/>
</dbReference>
<evidence type="ECO:0000256" key="1">
    <source>
        <dbReference type="SAM" id="SignalP"/>
    </source>
</evidence>
<dbReference type="Proteomes" id="UP001216674">
    <property type="component" value="Unassembled WGS sequence"/>
</dbReference>
<evidence type="ECO:0000313" key="3">
    <source>
        <dbReference type="Proteomes" id="UP001216674"/>
    </source>
</evidence>
<gene>
    <name evidence="2" type="ORF">P3W85_05690</name>
</gene>
<dbReference type="EMBL" id="JARJLM010000095">
    <property type="protein sequence ID" value="MDF3832436.1"/>
    <property type="molecule type" value="Genomic_DNA"/>
</dbReference>
<reference evidence="2 3" key="1">
    <citation type="submission" date="2023-03" db="EMBL/GenBank/DDBJ databases">
        <title>Draft assemblies of triclosan tolerant bacteria isolated from returned activated sludge.</title>
        <authorList>
            <person name="Van Hamelsveld S."/>
        </authorList>
    </citation>
    <scope>NUCLEOTIDE SEQUENCE [LARGE SCALE GENOMIC DNA]</scope>
    <source>
        <strain evidence="2 3">GW210010_S58</strain>
    </source>
</reference>
<comment type="caution">
    <text evidence="2">The sequence shown here is derived from an EMBL/GenBank/DDBJ whole genome shotgun (WGS) entry which is preliminary data.</text>
</comment>
<organism evidence="2 3">
    <name type="scientific">Cupriavidus basilensis</name>
    <dbReference type="NCBI Taxonomy" id="68895"/>
    <lineage>
        <taxon>Bacteria</taxon>
        <taxon>Pseudomonadati</taxon>
        <taxon>Pseudomonadota</taxon>
        <taxon>Betaproteobacteria</taxon>
        <taxon>Burkholderiales</taxon>
        <taxon>Burkholderiaceae</taxon>
        <taxon>Cupriavidus</taxon>
    </lineage>
</organism>
<keyword evidence="1" id="KW-0732">Signal</keyword>